<reference evidence="1" key="1">
    <citation type="submission" date="2007-03" db="EMBL/GenBank/DDBJ databases">
        <title>Annotation of Culex pipiens quinquefasciatus.</title>
        <authorList>
            <consortium name="The Broad Institute Genome Sequencing Platform"/>
            <person name="Atkinson P.W."/>
            <person name="Hemingway J."/>
            <person name="Christensen B.M."/>
            <person name="Higgs S."/>
            <person name="Kodira C."/>
            <person name="Hannick L."/>
            <person name="Megy K."/>
            <person name="O'Leary S."/>
            <person name="Pearson M."/>
            <person name="Haas B.J."/>
            <person name="Mauceli E."/>
            <person name="Wortman J.R."/>
            <person name="Lee N.H."/>
            <person name="Guigo R."/>
            <person name="Stanke M."/>
            <person name="Alvarado L."/>
            <person name="Amedeo P."/>
            <person name="Antoine C.H."/>
            <person name="Arensburger P."/>
            <person name="Bidwell S.L."/>
            <person name="Crawford M."/>
            <person name="Camaro F."/>
            <person name="Devon K."/>
            <person name="Engels R."/>
            <person name="Hammond M."/>
            <person name="Howarth C."/>
            <person name="Koehrsen M."/>
            <person name="Lawson D."/>
            <person name="Montgomery P."/>
            <person name="Nene V."/>
            <person name="Nusbaum C."/>
            <person name="Puiu D."/>
            <person name="Romero-Severson J."/>
            <person name="Severson D.W."/>
            <person name="Shumway M."/>
            <person name="Sisk P."/>
            <person name="Stolte C."/>
            <person name="Zeng Q."/>
            <person name="Eisenstadt E."/>
            <person name="Fraser-Liggett C."/>
            <person name="Strausberg R."/>
            <person name="Galagan J."/>
            <person name="Birren B."/>
            <person name="Collins F.H."/>
        </authorList>
    </citation>
    <scope>NUCLEOTIDE SEQUENCE [LARGE SCALE GENOMIC DNA]</scope>
    <source>
        <strain evidence="1">JHB</strain>
    </source>
</reference>
<proteinExistence type="predicted"/>
<organism>
    <name type="scientific">Culex quinquefasciatus</name>
    <name type="common">Southern house mosquito</name>
    <name type="synonym">Culex pungens</name>
    <dbReference type="NCBI Taxonomy" id="7176"/>
    <lineage>
        <taxon>Eukaryota</taxon>
        <taxon>Metazoa</taxon>
        <taxon>Ecdysozoa</taxon>
        <taxon>Arthropoda</taxon>
        <taxon>Hexapoda</taxon>
        <taxon>Insecta</taxon>
        <taxon>Pterygota</taxon>
        <taxon>Neoptera</taxon>
        <taxon>Endopterygota</taxon>
        <taxon>Diptera</taxon>
        <taxon>Nematocera</taxon>
        <taxon>Culicoidea</taxon>
        <taxon>Culicidae</taxon>
        <taxon>Culicinae</taxon>
        <taxon>Culicini</taxon>
        <taxon>Culex</taxon>
        <taxon>Culex</taxon>
    </lineage>
</organism>
<evidence type="ECO:0000313" key="2">
    <source>
        <dbReference type="EnsemblMetazoa" id="CPIJ004680-PA"/>
    </source>
</evidence>
<accession>B0WC07</accession>
<dbReference type="EnsemblMetazoa" id="CPIJ004680-RA">
    <property type="protein sequence ID" value="CPIJ004680-PA"/>
    <property type="gene ID" value="CPIJ004680"/>
</dbReference>
<dbReference type="VEuPathDB" id="VectorBase:CPIJ004680"/>
<evidence type="ECO:0000313" key="1">
    <source>
        <dbReference type="EMBL" id="EDS43067.1"/>
    </source>
</evidence>
<dbReference type="HOGENOM" id="CLU_1148181_0_0_1"/>
<dbReference type="Proteomes" id="UP000002320">
    <property type="component" value="Unassembled WGS sequence"/>
</dbReference>
<dbReference type="InParanoid" id="B0WC07"/>
<dbReference type="EMBL" id="DS231884">
    <property type="protein sequence ID" value="EDS43067.1"/>
    <property type="molecule type" value="Genomic_DNA"/>
</dbReference>
<gene>
    <name evidence="2" type="primary">6036151</name>
    <name evidence="1" type="ORF">CpipJ_CPIJ004680</name>
</gene>
<evidence type="ECO:0000313" key="3">
    <source>
        <dbReference type="Proteomes" id="UP000002320"/>
    </source>
</evidence>
<protein>
    <submittedName>
        <fullName evidence="1 2">Uncharacterized protein</fullName>
    </submittedName>
</protein>
<sequence>MSLDVTVNGSCKQPIISTAENHSDHLIRNNPVIKKLTKIIPRDDGIQLNPRFAYISELNHARLVMNMIENYDVEAAKPSHVVLRDVNLGHNIRFYRLFYPSQLFDRLRQTMQIFYEAGLRDHWSQRVEHHFTTKSQRNISFIFQEPVKKFGLADLEPAWLALTIGSATGTPLDSREIWSRHPDNLILEIACYRHRPGQTICLQQRGTRFRMYLIMKYCLIDNSVKIPFRGVPLRWGPVPQQQ</sequence>
<dbReference type="AlphaFoldDB" id="B0WC07"/>
<name>B0WC07_CULQU</name>
<reference evidence="2" key="2">
    <citation type="submission" date="2020-05" db="UniProtKB">
        <authorList>
            <consortium name="EnsemblMetazoa"/>
        </authorList>
    </citation>
    <scope>IDENTIFICATION</scope>
    <source>
        <strain evidence="2">JHB</strain>
    </source>
</reference>
<keyword evidence="3" id="KW-1185">Reference proteome</keyword>
<dbReference type="VEuPathDB" id="VectorBase:CQUJHB020334"/>
<dbReference type="KEGG" id="cqu:CpipJ_CPIJ004680"/>